<keyword evidence="2" id="KW-0812">Transmembrane</keyword>
<evidence type="ECO:0000313" key="4">
    <source>
        <dbReference type="Proteomes" id="UP001419268"/>
    </source>
</evidence>
<reference evidence="3 4" key="1">
    <citation type="submission" date="2024-01" db="EMBL/GenBank/DDBJ databases">
        <title>Genome assemblies of Stephania.</title>
        <authorList>
            <person name="Yang L."/>
        </authorList>
    </citation>
    <scope>NUCLEOTIDE SEQUENCE [LARGE SCALE GENOMIC DNA]</scope>
    <source>
        <strain evidence="3">JXDWG</strain>
        <tissue evidence="3">Leaf</tissue>
    </source>
</reference>
<evidence type="ECO:0000256" key="2">
    <source>
        <dbReference type="SAM" id="Phobius"/>
    </source>
</evidence>
<proteinExistence type="predicted"/>
<accession>A0AAP0NL41</accession>
<keyword evidence="2" id="KW-0472">Membrane</keyword>
<dbReference type="AlphaFoldDB" id="A0AAP0NL41"/>
<evidence type="ECO:0000256" key="1">
    <source>
        <dbReference type="SAM" id="MobiDB-lite"/>
    </source>
</evidence>
<dbReference type="EMBL" id="JBBNAG010000008">
    <property type="protein sequence ID" value="KAK9111697.1"/>
    <property type="molecule type" value="Genomic_DNA"/>
</dbReference>
<comment type="caution">
    <text evidence="3">The sequence shown here is derived from an EMBL/GenBank/DDBJ whole genome shotgun (WGS) entry which is preliminary data.</text>
</comment>
<dbReference type="Proteomes" id="UP001419268">
    <property type="component" value="Unassembled WGS sequence"/>
</dbReference>
<name>A0AAP0NL41_9MAGN</name>
<protein>
    <submittedName>
        <fullName evidence="3">Uncharacterized protein</fullName>
    </submittedName>
</protein>
<feature type="compositionally biased region" description="Basic and acidic residues" evidence="1">
    <location>
        <begin position="1"/>
        <end position="12"/>
    </location>
</feature>
<organism evidence="3 4">
    <name type="scientific">Stephania cephalantha</name>
    <dbReference type="NCBI Taxonomy" id="152367"/>
    <lineage>
        <taxon>Eukaryota</taxon>
        <taxon>Viridiplantae</taxon>
        <taxon>Streptophyta</taxon>
        <taxon>Embryophyta</taxon>
        <taxon>Tracheophyta</taxon>
        <taxon>Spermatophyta</taxon>
        <taxon>Magnoliopsida</taxon>
        <taxon>Ranunculales</taxon>
        <taxon>Menispermaceae</taxon>
        <taxon>Menispermoideae</taxon>
        <taxon>Cissampelideae</taxon>
        <taxon>Stephania</taxon>
    </lineage>
</organism>
<evidence type="ECO:0000313" key="3">
    <source>
        <dbReference type="EMBL" id="KAK9111697.1"/>
    </source>
</evidence>
<keyword evidence="4" id="KW-1185">Reference proteome</keyword>
<feature type="region of interest" description="Disordered" evidence="1">
    <location>
        <begin position="1"/>
        <end position="29"/>
    </location>
</feature>
<gene>
    <name evidence="3" type="ORF">Scep_019216</name>
</gene>
<sequence>MTFDWTQKEHTKMGLQKQKQKQNKKLKDGSPSLLSLTIVVVNPSLLSLTIEFFIEDFAMVFSFLCHELCRLNLSCRISFLLIGEWSLHKNELLFLYLSQLFFHCEMFYHCGLQNSHPILLYQFTS</sequence>
<feature type="transmembrane region" description="Helical" evidence="2">
    <location>
        <begin position="33"/>
        <end position="54"/>
    </location>
</feature>
<keyword evidence="2" id="KW-1133">Transmembrane helix</keyword>